<organism evidence="14 15">
    <name type="scientific">Patella caerulea</name>
    <name type="common">Rayed Mediterranean limpet</name>
    <dbReference type="NCBI Taxonomy" id="87958"/>
    <lineage>
        <taxon>Eukaryota</taxon>
        <taxon>Metazoa</taxon>
        <taxon>Spiralia</taxon>
        <taxon>Lophotrochozoa</taxon>
        <taxon>Mollusca</taxon>
        <taxon>Gastropoda</taxon>
        <taxon>Patellogastropoda</taxon>
        <taxon>Patelloidea</taxon>
        <taxon>Patellidae</taxon>
        <taxon>Patella</taxon>
    </lineage>
</organism>
<dbReference type="Pfam" id="PF03712">
    <property type="entry name" value="Cu2_monoox_C"/>
    <property type="match status" value="1"/>
</dbReference>
<dbReference type="GO" id="GO:0006589">
    <property type="term" value="P:octopamine biosynthetic process"/>
    <property type="evidence" value="ECO:0007669"/>
    <property type="project" value="TreeGrafter"/>
</dbReference>
<keyword evidence="6" id="KW-0560">Oxidoreductase</keyword>
<keyword evidence="12" id="KW-0812">Transmembrane</keyword>
<evidence type="ECO:0000313" key="15">
    <source>
        <dbReference type="Proteomes" id="UP001347796"/>
    </source>
</evidence>
<dbReference type="FunFam" id="2.60.120.310:FF:000004">
    <property type="entry name" value="DBH-like monooxygenase protein 1"/>
    <property type="match status" value="1"/>
</dbReference>
<evidence type="ECO:0000256" key="10">
    <source>
        <dbReference type="ARBA" id="ARBA00023157"/>
    </source>
</evidence>
<comment type="subcellular location">
    <subcellularLocation>
        <location evidence="2">Membrane</location>
    </subcellularLocation>
</comment>
<sequence length="625" mass="71212">MLCGVRIVIDYLYILCGVRIVIDYLFICMWCSYRYRLFVPIMWCLYRYRLFVLCGVCLLTTSALPPPHDVLHATSTPSEQFSNHEILDDNGIFELFWKYNETHITFEAHVQTLGYVGLGLSAHGKMFPADVVVGWVKDGKTYFTDRHTIGHYEPIIDQSQDWFLISGKEENGKTILKFVRKILLCDSEDISIKDGTTKIIYAWNSEDPIHETGLSYHGTNRGARNLLLLSPSQHRHLPPDAKHFDFLNKQFHLPARMTNYHCTSFKLPDIGGKHHMVMFEPILQKGNEEVVHHIVVYHCPPSKQYDDKFINMEYECYVHAPPELNECRAIMLAWAVGGGPFYFPDDVGMPLGESTDSGVFILETHYNNPTYLSDVVDSSGLRMYFTPTLRKYDGDVLQTGVAVDPLQMIPPGYASFLSTGYCGVDCTNKAFKDHPEGVKVFGIFPHSHLLGEAVRSRIIRNGVETVIADDENYDFDYQESRLLTEEVVIKPGDVLETECRYKSDDKSNVTLGGLSTNEEMCVVFLMYYPRVDIGQCSSLPIYDMYLKNGPNNENVFNMIKELGTMDWTNKTVQEQFSQATQQSRHIYTCIGKEGFSSYQKKEGAPPTISKKYVPKDVCSKKVLIG</sequence>
<keyword evidence="5" id="KW-0732">Signal</keyword>
<comment type="cofactor">
    <cofactor evidence="1">
        <name>Cu(2+)</name>
        <dbReference type="ChEBI" id="CHEBI:29036"/>
    </cofactor>
</comment>
<dbReference type="InterPro" id="IPR036939">
    <property type="entry name" value="Cu2_ascorb_mOase_N_sf"/>
</dbReference>
<name>A0AAN8KC54_PATCE</name>
<keyword evidence="12" id="KW-1133">Transmembrane helix</keyword>
<evidence type="ECO:0000256" key="9">
    <source>
        <dbReference type="ARBA" id="ARBA00023136"/>
    </source>
</evidence>
<evidence type="ECO:0000256" key="3">
    <source>
        <dbReference type="ARBA" id="ARBA00010676"/>
    </source>
</evidence>
<dbReference type="Proteomes" id="UP001347796">
    <property type="component" value="Unassembled WGS sequence"/>
</dbReference>
<dbReference type="GO" id="GO:0042421">
    <property type="term" value="P:norepinephrine biosynthetic process"/>
    <property type="evidence" value="ECO:0007669"/>
    <property type="project" value="TreeGrafter"/>
</dbReference>
<dbReference type="FunFam" id="2.60.120.230:FF:000001">
    <property type="entry name" value="Monooxygenase, DBH-like 1"/>
    <property type="match status" value="1"/>
</dbReference>
<dbReference type="Gene3D" id="2.60.120.230">
    <property type="match status" value="1"/>
</dbReference>
<dbReference type="PANTHER" id="PTHR10157">
    <property type="entry name" value="DOPAMINE BETA HYDROXYLASE RELATED"/>
    <property type="match status" value="1"/>
</dbReference>
<accession>A0AAN8KC54</accession>
<dbReference type="InterPro" id="IPR008977">
    <property type="entry name" value="PHM/PNGase_F_dom_sf"/>
</dbReference>
<keyword evidence="4" id="KW-0479">Metal-binding</keyword>
<dbReference type="EMBL" id="JAZGQO010000001">
    <property type="protein sequence ID" value="KAK6195954.1"/>
    <property type="molecule type" value="Genomic_DNA"/>
</dbReference>
<dbReference type="GO" id="GO:0005615">
    <property type="term" value="C:extracellular space"/>
    <property type="evidence" value="ECO:0007669"/>
    <property type="project" value="TreeGrafter"/>
</dbReference>
<keyword evidence="9 12" id="KW-0472">Membrane</keyword>
<dbReference type="PROSITE" id="PS50836">
    <property type="entry name" value="DOMON"/>
    <property type="match status" value="1"/>
</dbReference>
<dbReference type="SMART" id="SM00664">
    <property type="entry name" value="DoH"/>
    <property type="match status" value="1"/>
</dbReference>
<evidence type="ECO:0000313" key="14">
    <source>
        <dbReference type="EMBL" id="KAK6195954.1"/>
    </source>
</evidence>
<dbReference type="GO" id="GO:0042420">
    <property type="term" value="P:dopamine catabolic process"/>
    <property type="evidence" value="ECO:0007669"/>
    <property type="project" value="TreeGrafter"/>
</dbReference>
<evidence type="ECO:0000256" key="1">
    <source>
        <dbReference type="ARBA" id="ARBA00001973"/>
    </source>
</evidence>
<feature type="domain" description="DOMON" evidence="13">
    <location>
        <begin position="91"/>
        <end position="204"/>
    </location>
</feature>
<keyword evidence="8" id="KW-0503">Monooxygenase</keyword>
<dbReference type="GO" id="GO:0004500">
    <property type="term" value="F:dopamine beta-monooxygenase activity"/>
    <property type="evidence" value="ECO:0007669"/>
    <property type="project" value="InterPro"/>
</dbReference>
<comment type="similarity">
    <text evidence="3">Belongs to the copper type II ascorbate-dependent monooxygenase family.</text>
</comment>
<dbReference type="GO" id="GO:0005507">
    <property type="term" value="F:copper ion binding"/>
    <property type="evidence" value="ECO:0007669"/>
    <property type="project" value="InterPro"/>
</dbReference>
<dbReference type="SUPFAM" id="SSF49344">
    <property type="entry name" value="CBD9-like"/>
    <property type="match status" value="1"/>
</dbReference>
<feature type="transmembrane region" description="Helical" evidence="12">
    <location>
        <begin position="45"/>
        <end position="64"/>
    </location>
</feature>
<evidence type="ECO:0000256" key="6">
    <source>
        <dbReference type="ARBA" id="ARBA00023002"/>
    </source>
</evidence>
<dbReference type="GO" id="GO:0030667">
    <property type="term" value="C:secretory granule membrane"/>
    <property type="evidence" value="ECO:0007669"/>
    <property type="project" value="TreeGrafter"/>
</dbReference>
<dbReference type="CDD" id="cd09631">
    <property type="entry name" value="DOMON_DOH"/>
    <property type="match status" value="1"/>
</dbReference>
<dbReference type="AlphaFoldDB" id="A0AAN8KC54"/>
<evidence type="ECO:0000256" key="5">
    <source>
        <dbReference type="ARBA" id="ARBA00022729"/>
    </source>
</evidence>
<evidence type="ECO:0000256" key="8">
    <source>
        <dbReference type="ARBA" id="ARBA00023033"/>
    </source>
</evidence>
<keyword evidence="7" id="KW-0186">Copper</keyword>
<evidence type="ECO:0000256" key="7">
    <source>
        <dbReference type="ARBA" id="ARBA00023008"/>
    </source>
</evidence>
<gene>
    <name evidence="14" type="ORF">SNE40_001273</name>
</gene>
<dbReference type="Gene3D" id="2.60.40.1210">
    <property type="entry name" value="Cellobiose dehydrogenase, cytochrome domain"/>
    <property type="match status" value="1"/>
</dbReference>
<dbReference type="InterPro" id="IPR024548">
    <property type="entry name" value="Cu2_monoox_C"/>
</dbReference>
<dbReference type="InterPro" id="IPR000945">
    <property type="entry name" value="DBH-like"/>
</dbReference>
<dbReference type="InterPro" id="IPR028460">
    <property type="entry name" value="Tbh/DBH"/>
</dbReference>
<dbReference type="SUPFAM" id="SSF49742">
    <property type="entry name" value="PHM/PNGase F"/>
    <property type="match status" value="2"/>
</dbReference>
<evidence type="ECO:0000256" key="12">
    <source>
        <dbReference type="SAM" id="Phobius"/>
    </source>
</evidence>
<dbReference type="FunFam" id="2.60.40.1210:FF:000001">
    <property type="entry name" value="Monooxygenase, DBH-like 1, like"/>
    <property type="match status" value="1"/>
</dbReference>
<evidence type="ECO:0000259" key="13">
    <source>
        <dbReference type="PROSITE" id="PS50836"/>
    </source>
</evidence>
<evidence type="ECO:0000256" key="11">
    <source>
        <dbReference type="ARBA" id="ARBA00023180"/>
    </source>
</evidence>
<dbReference type="Gene3D" id="2.60.120.310">
    <property type="entry name" value="Copper type II, ascorbate-dependent monooxygenase, N-terminal domain"/>
    <property type="match status" value="1"/>
</dbReference>
<dbReference type="PANTHER" id="PTHR10157:SF23">
    <property type="entry name" value="MOXD1 HOMOLOG 1"/>
    <property type="match status" value="1"/>
</dbReference>
<keyword evidence="10" id="KW-1015">Disulfide bond</keyword>
<dbReference type="InterPro" id="IPR045266">
    <property type="entry name" value="DOH_DOMON"/>
</dbReference>
<keyword evidence="15" id="KW-1185">Reference proteome</keyword>
<dbReference type="PRINTS" id="PR00767">
    <property type="entry name" value="DBMONOXGNASE"/>
</dbReference>
<comment type="caution">
    <text evidence="14">The sequence shown here is derived from an EMBL/GenBank/DDBJ whole genome shotgun (WGS) entry which is preliminary data.</text>
</comment>
<dbReference type="Pfam" id="PF01082">
    <property type="entry name" value="Cu2_monooxygen"/>
    <property type="match status" value="1"/>
</dbReference>
<dbReference type="InterPro" id="IPR000323">
    <property type="entry name" value="Cu2_ascorb_mOase_N"/>
</dbReference>
<dbReference type="InterPro" id="IPR005018">
    <property type="entry name" value="DOMON_domain"/>
</dbReference>
<keyword evidence="11" id="KW-0325">Glycoprotein</keyword>
<feature type="transmembrane region" description="Helical" evidence="12">
    <location>
        <begin position="12"/>
        <end position="33"/>
    </location>
</feature>
<dbReference type="Pfam" id="PF03351">
    <property type="entry name" value="DOMON"/>
    <property type="match status" value="1"/>
</dbReference>
<dbReference type="InterPro" id="IPR014784">
    <property type="entry name" value="Cu2_ascorb_mOase-like_C"/>
</dbReference>
<reference evidence="14 15" key="1">
    <citation type="submission" date="2024-01" db="EMBL/GenBank/DDBJ databases">
        <title>The genome of the rayed Mediterranean limpet Patella caerulea (Linnaeus, 1758).</title>
        <authorList>
            <person name="Anh-Thu Weber A."/>
            <person name="Halstead-Nussloch G."/>
        </authorList>
    </citation>
    <scope>NUCLEOTIDE SEQUENCE [LARGE SCALE GENOMIC DNA]</scope>
    <source>
        <strain evidence="14">AATW-2023a</strain>
        <tissue evidence="14">Whole specimen</tissue>
    </source>
</reference>
<evidence type="ECO:0000256" key="4">
    <source>
        <dbReference type="ARBA" id="ARBA00022723"/>
    </source>
</evidence>
<protein>
    <recommendedName>
        <fullName evidence="13">DOMON domain-containing protein</fullName>
    </recommendedName>
</protein>
<evidence type="ECO:0000256" key="2">
    <source>
        <dbReference type="ARBA" id="ARBA00004370"/>
    </source>
</evidence>
<proteinExistence type="inferred from homology"/>